<comment type="caution">
    <text evidence="1">The sequence shown here is derived from an EMBL/GenBank/DDBJ whole genome shotgun (WGS) entry which is preliminary data.</text>
</comment>
<dbReference type="AlphaFoldDB" id="A0A1J5PMR4"/>
<sequence>MFKRSVVLAFMLAATPALAAGYLSGDRLFETVAGKTFIWPDKTSSTYGRSGEYHFEGTVKLDGTWRVRGNKLCVTYSSGAKRCDRYVDSSKGLQLENATGKRFLAQEAFH</sequence>
<name>A0A1J5PMR4_9ZZZZ</name>
<gene>
    <name evidence="1" type="ORF">GALL_455330</name>
</gene>
<reference evidence="1" key="1">
    <citation type="submission" date="2016-10" db="EMBL/GenBank/DDBJ databases">
        <title>Sequence of Gallionella enrichment culture.</title>
        <authorList>
            <person name="Poehlein A."/>
            <person name="Muehling M."/>
            <person name="Daniel R."/>
        </authorList>
    </citation>
    <scope>NUCLEOTIDE SEQUENCE</scope>
</reference>
<protein>
    <submittedName>
        <fullName evidence="1">Uncharacterized protein</fullName>
    </submittedName>
</protein>
<evidence type="ECO:0000313" key="1">
    <source>
        <dbReference type="EMBL" id="OIQ72838.1"/>
    </source>
</evidence>
<proteinExistence type="predicted"/>
<dbReference type="EMBL" id="MLJW01003110">
    <property type="protein sequence ID" value="OIQ72838.1"/>
    <property type="molecule type" value="Genomic_DNA"/>
</dbReference>
<organism evidence="1">
    <name type="scientific">mine drainage metagenome</name>
    <dbReference type="NCBI Taxonomy" id="410659"/>
    <lineage>
        <taxon>unclassified sequences</taxon>
        <taxon>metagenomes</taxon>
        <taxon>ecological metagenomes</taxon>
    </lineage>
</organism>
<accession>A0A1J5PMR4</accession>